<protein>
    <submittedName>
        <fullName evidence="1">Uncharacterized protein</fullName>
    </submittedName>
</protein>
<evidence type="ECO:0000313" key="2">
    <source>
        <dbReference type="Proteomes" id="UP001055879"/>
    </source>
</evidence>
<organism evidence="1 2">
    <name type="scientific">Arctium lappa</name>
    <name type="common">Greater burdock</name>
    <name type="synonym">Lappa major</name>
    <dbReference type="NCBI Taxonomy" id="4217"/>
    <lineage>
        <taxon>Eukaryota</taxon>
        <taxon>Viridiplantae</taxon>
        <taxon>Streptophyta</taxon>
        <taxon>Embryophyta</taxon>
        <taxon>Tracheophyta</taxon>
        <taxon>Spermatophyta</taxon>
        <taxon>Magnoliopsida</taxon>
        <taxon>eudicotyledons</taxon>
        <taxon>Gunneridae</taxon>
        <taxon>Pentapetalae</taxon>
        <taxon>asterids</taxon>
        <taxon>campanulids</taxon>
        <taxon>Asterales</taxon>
        <taxon>Asteraceae</taxon>
        <taxon>Carduoideae</taxon>
        <taxon>Cardueae</taxon>
        <taxon>Arctiinae</taxon>
        <taxon>Arctium</taxon>
    </lineage>
</organism>
<comment type="caution">
    <text evidence="1">The sequence shown here is derived from an EMBL/GenBank/DDBJ whole genome shotgun (WGS) entry which is preliminary data.</text>
</comment>
<reference evidence="1 2" key="2">
    <citation type="journal article" date="2022" name="Mol. Ecol. Resour.">
        <title>The genomes of chicory, endive, great burdock and yacon provide insights into Asteraceae paleo-polyploidization history and plant inulin production.</title>
        <authorList>
            <person name="Fan W."/>
            <person name="Wang S."/>
            <person name="Wang H."/>
            <person name="Wang A."/>
            <person name="Jiang F."/>
            <person name="Liu H."/>
            <person name="Zhao H."/>
            <person name="Xu D."/>
            <person name="Zhang Y."/>
        </authorList>
    </citation>
    <scope>NUCLEOTIDE SEQUENCE [LARGE SCALE GENOMIC DNA]</scope>
    <source>
        <strain evidence="2">cv. Niubang</strain>
    </source>
</reference>
<gene>
    <name evidence="1" type="ORF">L6452_34224</name>
</gene>
<dbReference type="Proteomes" id="UP001055879">
    <property type="component" value="Linkage Group LG12"/>
</dbReference>
<reference evidence="2" key="1">
    <citation type="journal article" date="2022" name="Mol. Ecol. Resour.">
        <title>The genomes of chicory, endive, great burdock and yacon provide insights into Asteraceae palaeo-polyploidization history and plant inulin production.</title>
        <authorList>
            <person name="Fan W."/>
            <person name="Wang S."/>
            <person name="Wang H."/>
            <person name="Wang A."/>
            <person name="Jiang F."/>
            <person name="Liu H."/>
            <person name="Zhao H."/>
            <person name="Xu D."/>
            <person name="Zhang Y."/>
        </authorList>
    </citation>
    <scope>NUCLEOTIDE SEQUENCE [LARGE SCALE GENOMIC DNA]</scope>
    <source>
        <strain evidence="2">cv. Niubang</strain>
    </source>
</reference>
<sequence>MDVGAYNVPPTPFLTTKTPLNQTEQSQAGKRNGEHINTHTHTHTKTCLSKSNTHTHSKTLFQRERERSALTILSFMTAQAL</sequence>
<name>A0ACB8YI66_ARCLA</name>
<keyword evidence="2" id="KW-1185">Reference proteome</keyword>
<dbReference type="EMBL" id="CM042058">
    <property type="protein sequence ID" value="KAI3684994.1"/>
    <property type="molecule type" value="Genomic_DNA"/>
</dbReference>
<accession>A0ACB8YI66</accession>
<proteinExistence type="predicted"/>
<evidence type="ECO:0000313" key="1">
    <source>
        <dbReference type="EMBL" id="KAI3684994.1"/>
    </source>
</evidence>